<dbReference type="PANTHER" id="PTHR11017">
    <property type="entry name" value="LEUCINE-RICH REPEAT-CONTAINING PROTEIN"/>
    <property type="match status" value="1"/>
</dbReference>
<dbReference type="SMART" id="SM00255">
    <property type="entry name" value="TIR"/>
    <property type="match status" value="1"/>
</dbReference>
<dbReference type="Pfam" id="PF00931">
    <property type="entry name" value="NB-ARC"/>
    <property type="match status" value="1"/>
</dbReference>
<evidence type="ECO:0000313" key="2">
    <source>
        <dbReference type="Proteomes" id="UP000694864"/>
    </source>
</evidence>
<dbReference type="PRINTS" id="PR00364">
    <property type="entry name" value="DISEASERSIST"/>
</dbReference>
<evidence type="ECO:0000259" key="1">
    <source>
        <dbReference type="PROSITE" id="PS50104"/>
    </source>
</evidence>
<dbReference type="SUPFAM" id="SSF52200">
    <property type="entry name" value="Toll/Interleukin receptor TIR domain"/>
    <property type="match status" value="1"/>
</dbReference>
<reference evidence="3" key="2">
    <citation type="submission" date="2025-08" db="UniProtKB">
        <authorList>
            <consortium name="RefSeq"/>
        </authorList>
    </citation>
    <scope>IDENTIFICATION</scope>
    <source>
        <tissue evidence="3">Leaf</tissue>
    </source>
</reference>
<dbReference type="RefSeq" id="XP_010416067.1">
    <property type="nucleotide sequence ID" value="XM_010417765.1"/>
</dbReference>
<protein>
    <submittedName>
        <fullName evidence="3">TMV resistance protein N-like</fullName>
    </submittedName>
</protein>
<name>A0ABM0STW4_CAMSA</name>
<dbReference type="Gene3D" id="3.40.50.300">
    <property type="entry name" value="P-loop containing nucleotide triphosphate hydrolases"/>
    <property type="match status" value="1"/>
</dbReference>
<dbReference type="PANTHER" id="PTHR11017:SF570">
    <property type="entry name" value="DISEASE RESISTANCE PROTEIN (TIR-NBS CLASS)-RELATED"/>
    <property type="match status" value="1"/>
</dbReference>
<sequence length="385" mass="44122">MSPKYDVFLSFRGIDTRANFVSFLYKELERRGIQTFKDDKELQNGQRISPELQRAIEESRFAVVVVSAHYAASSWCLDELVKIMDFVKNGSKTVMPIFYGVDPFHVRRQIGDVAEQFKKHEAREKDPEKVLSWRQALKDLANISGQCSSKWYNDSKLVDATVDGISEKLITFTRLSNGRKIVGIERHMKKLNRLVDLNSKKPVRVIGIWASGGNGRSTLAKHVYQTWCKQFETNCYLGNVKRIFKGRHLAHLHDEFLEKIEGAYLTSRGSLKRQKVLLVADDVYKVEQLDALAEDFTDFGPGSVVVITTQDKQLLISYGIKDVYEVEDLRCEKLCDLRTFAFKKRRDIFAAFESALYEAKDFVTECFGCPSGTSGVYEKLLKEFN</sequence>
<keyword evidence="2" id="KW-1185">Reference proteome</keyword>
<accession>A0ABM0STW4</accession>
<dbReference type="Pfam" id="PF01582">
    <property type="entry name" value="TIR"/>
    <property type="match status" value="1"/>
</dbReference>
<dbReference type="InterPro" id="IPR027417">
    <property type="entry name" value="P-loop_NTPase"/>
</dbReference>
<proteinExistence type="predicted"/>
<organism evidence="2 3">
    <name type="scientific">Camelina sativa</name>
    <name type="common">False flax</name>
    <name type="synonym">Myagrum sativum</name>
    <dbReference type="NCBI Taxonomy" id="90675"/>
    <lineage>
        <taxon>Eukaryota</taxon>
        <taxon>Viridiplantae</taxon>
        <taxon>Streptophyta</taxon>
        <taxon>Embryophyta</taxon>
        <taxon>Tracheophyta</taxon>
        <taxon>Spermatophyta</taxon>
        <taxon>Magnoliopsida</taxon>
        <taxon>eudicotyledons</taxon>
        <taxon>Gunneridae</taxon>
        <taxon>Pentapetalae</taxon>
        <taxon>rosids</taxon>
        <taxon>malvids</taxon>
        <taxon>Brassicales</taxon>
        <taxon>Brassicaceae</taxon>
        <taxon>Camelineae</taxon>
        <taxon>Camelina</taxon>
    </lineage>
</organism>
<dbReference type="Gene3D" id="3.40.50.10140">
    <property type="entry name" value="Toll/interleukin-1 receptor homology (TIR) domain"/>
    <property type="match status" value="1"/>
</dbReference>
<dbReference type="InterPro" id="IPR035897">
    <property type="entry name" value="Toll_tir_struct_dom_sf"/>
</dbReference>
<feature type="domain" description="TIR" evidence="1">
    <location>
        <begin position="3"/>
        <end position="169"/>
    </location>
</feature>
<gene>
    <name evidence="3" type="primary">LOC104701981</name>
</gene>
<dbReference type="Proteomes" id="UP000694864">
    <property type="component" value="Chromosome 7"/>
</dbReference>
<dbReference type="InterPro" id="IPR000157">
    <property type="entry name" value="TIR_dom"/>
</dbReference>
<dbReference type="PROSITE" id="PS50104">
    <property type="entry name" value="TIR"/>
    <property type="match status" value="1"/>
</dbReference>
<dbReference type="InterPro" id="IPR044974">
    <property type="entry name" value="Disease_R_plants"/>
</dbReference>
<dbReference type="GeneID" id="104701981"/>
<evidence type="ECO:0000313" key="3">
    <source>
        <dbReference type="RefSeq" id="XP_010416067.1"/>
    </source>
</evidence>
<dbReference type="SUPFAM" id="SSF52540">
    <property type="entry name" value="P-loop containing nucleoside triphosphate hydrolases"/>
    <property type="match status" value="1"/>
</dbReference>
<reference evidence="2" key="1">
    <citation type="journal article" date="2014" name="Nat. Commun.">
        <title>The emerging biofuel crop Camelina sativa retains a highly undifferentiated hexaploid genome structure.</title>
        <authorList>
            <person name="Kagale S."/>
            <person name="Koh C."/>
            <person name="Nixon J."/>
            <person name="Bollina V."/>
            <person name="Clarke W.E."/>
            <person name="Tuteja R."/>
            <person name="Spillane C."/>
            <person name="Robinson S.J."/>
            <person name="Links M.G."/>
            <person name="Clarke C."/>
            <person name="Higgins E.E."/>
            <person name="Huebert T."/>
            <person name="Sharpe A.G."/>
            <person name="Parkin I.A."/>
        </authorList>
    </citation>
    <scope>NUCLEOTIDE SEQUENCE [LARGE SCALE GENOMIC DNA]</scope>
    <source>
        <strain evidence="2">cv. DH55</strain>
    </source>
</reference>
<dbReference type="InterPro" id="IPR002182">
    <property type="entry name" value="NB-ARC"/>
</dbReference>